<name>A0A6N7PSE1_9BACT</name>
<sequence length="232" mass="26723">MVEQARELVLQVLHALLQVVEELLQRGPRRIVDDLLVSLQNRVEVDRADLVEWPRNEIMQLHVELLEQIEPLREVRRLRGILEQPLPFGRDLDLQDGDVLRERRVDLGEREADLRAAVEGDPVAPDEEQRLGEYRAWARRGSRCPALGRSYRRRLPLPRRSGEDSSVIHASSCSMARPHGLAMHTTPVASRQARQWSDLRRQWTEGSPRLLLPRVPGPSTRGIAMLRRLHRG</sequence>
<reference evidence="1 2" key="1">
    <citation type="submission" date="2019-10" db="EMBL/GenBank/DDBJ databases">
        <title>A soil myxobacterium in the family Polyangiaceae.</title>
        <authorList>
            <person name="Li Y."/>
            <person name="Wang J."/>
        </authorList>
    </citation>
    <scope>NUCLEOTIDE SEQUENCE [LARGE SCALE GENOMIC DNA]</scope>
    <source>
        <strain evidence="1 2">DSM 14734</strain>
    </source>
</reference>
<dbReference type="Proteomes" id="UP000440224">
    <property type="component" value="Unassembled WGS sequence"/>
</dbReference>
<organism evidence="1 2">
    <name type="scientific">Polyangium spumosum</name>
    <dbReference type="NCBI Taxonomy" id="889282"/>
    <lineage>
        <taxon>Bacteria</taxon>
        <taxon>Pseudomonadati</taxon>
        <taxon>Myxococcota</taxon>
        <taxon>Polyangia</taxon>
        <taxon>Polyangiales</taxon>
        <taxon>Polyangiaceae</taxon>
        <taxon>Polyangium</taxon>
    </lineage>
</organism>
<protein>
    <submittedName>
        <fullName evidence="1">Uncharacterized protein</fullName>
    </submittedName>
</protein>
<evidence type="ECO:0000313" key="2">
    <source>
        <dbReference type="Proteomes" id="UP000440224"/>
    </source>
</evidence>
<comment type="caution">
    <text evidence="1">The sequence shown here is derived from an EMBL/GenBank/DDBJ whole genome shotgun (WGS) entry which is preliminary data.</text>
</comment>
<dbReference type="AlphaFoldDB" id="A0A6N7PSE1"/>
<dbReference type="EMBL" id="WJIE01000003">
    <property type="protein sequence ID" value="MRG92964.1"/>
    <property type="molecule type" value="Genomic_DNA"/>
</dbReference>
<gene>
    <name evidence="1" type="ORF">GF068_13645</name>
</gene>
<accession>A0A6N7PSE1</accession>
<evidence type="ECO:0000313" key="1">
    <source>
        <dbReference type="EMBL" id="MRG92964.1"/>
    </source>
</evidence>
<dbReference type="RefSeq" id="WP_153819769.1">
    <property type="nucleotide sequence ID" value="NZ_WJIE01000003.1"/>
</dbReference>
<keyword evidence="2" id="KW-1185">Reference proteome</keyword>
<proteinExistence type="predicted"/>